<dbReference type="EMBL" id="JAEHOC010000041">
    <property type="protein sequence ID" value="KAG2427304.1"/>
    <property type="molecule type" value="Genomic_DNA"/>
</dbReference>
<dbReference type="OrthoDB" id="547311at2759"/>
<evidence type="ECO:0000256" key="2">
    <source>
        <dbReference type="ARBA" id="ARBA00022490"/>
    </source>
</evidence>
<evidence type="ECO:0000256" key="1">
    <source>
        <dbReference type="ARBA" id="ARBA00004123"/>
    </source>
</evidence>
<dbReference type="GO" id="GO:0006281">
    <property type="term" value="P:DNA repair"/>
    <property type="evidence" value="ECO:0007669"/>
    <property type="project" value="UniProtKB-KW"/>
</dbReference>
<dbReference type="Proteomes" id="UP000650467">
    <property type="component" value="Unassembled WGS sequence"/>
</dbReference>
<dbReference type="PANTHER" id="PTHR15660:SF1">
    <property type="entry name" value="BRISC AND BRCA1-A COMPLEX MEMBER 1"/>
    <property type="match status" value="1"/>
</dbReference>
<keyword evidence="8" id="KW-1185">Reference proteome</keyword>
<dbReference type="GO" id="GO:0070552">
    <property type="term" value="C:BRISC complex"/>
    <property type="evidence" value="ECO:0007669"/>
    <property type="project" value="InterPro"/>
</dbReference>
<evidence type="ECO:0000256" key="6">
    <source>
        <dbReference type="SAM" id="MobiDB-lite"/>
    </source>
</evidence>
<sequence>MTVGAPPYYPETVVFVLDCAVDIGIEYAKSAQRLELIKGCIAMYAQAKSRVNPNHKYGLAIIRDTVQWEGPGLSSSPEGLAAALRPVMPSAPATAAAPLAAGSHRPLDLGSLVSLVTPLAVAEEADGAKVRVILIYCRSSCLPVWVSCRGPADPGLALDVLFVHDKAAAAAAAAAAGPAGCPSPQEVYTWLEDAADELSARCGHAAYIFEAGGHLVKKVTNLMVNLIAHPAQRPPQRELRPSPLDLAAFPPQATATADTAPPPQAAAAAATALQPPLPGGGGGMGASVRGPSPARVPPPYQPPLYGGPAADGGGGGGFTVNPLAAMAAAAPAPPQQSYQPPPPPYQPPPPPPNLMDLAPPLPPPAAAMASAYEPPTPSFAPHVPAVPPPPSAAAAVSTASAQLAGLSLSGQYQQLQQHPSHQQQQQQQQPAASWGQLPPPPSAAPDLL</sequence>
<evidence type="ECO:0000313" key="7">
    <source>
        <dbReference type="EMBL" id="KAG2427304.1"/>
    </source>
</evidence>
<evidence type="ECO:0000256" key="3">
    <source>
        <dbReference type="ARBA" id="ARBA00022763"/>
    </source>
</evidence>
<feature type="region of interest" description="Disordered" evidence="6">
    <location>
        <begin position="328"/>
        <end position="448"/>
    </location>
</feature>
<feature type="compositionally biased region" description="Low complexity" evidence="6">
    <location>
        <begin position="253"/>
        <end position="274"/>
    </location>
</feature>
<evidence type="ECO:0000256" key="4">
    <source>
        <dbReference type="ARBA" id="ARBA00023204"/>
    </source>
</evidence>
<feature type="compositionally biased region" description="Pro residues" evidence="6">
    <location>
        <begin position="374"/>
        <end position="391"/>
    </location>
</feature>
<feature type="compositionally biased region" description="Low complexity" evidence="6">
    <location>
        <begin position="392"/>
        <end position="436"/>
    </location>
</feature>
<keyword evidence="5" id="KW-0539">Nucleus</keyword>
<dbReference type="PANTHER" id="PTHR15660">
    <property type="entry name" value="BRISC AND BRCA1-A COMPLEX MEMBER 1"/>
    <property type="match status" value="1"/>
</dbReference>
<reference evidence="7" key="1">
    <citation type="journal article" date="2020" name="bioRxiv">
        <title>Comparative genomics of Chlamydomonas.</title>
        <authorList>
            <person name="Craig R.J."/>
            <person name="Hasan A.R."/>
            <person name="Ness R.W."/>
            <person name="Keightley P.D."/>
        </authorList>
    </citation>
    <scope>NUCLEOTIDE SEQUENCE</scope>
    <source>
        <strain evidence="7">SAG 7.73</strain>
    </source>
</reference>
<dbReference type="AlphaFoldDB" id="A0A835VVR8"/>
<keyword evidence="4" id="KW-0234">DNA repair</keyword>
<accession>A0A835VVR8</accession>
<keyword evidence="2" id="KW-0963">Cytoplasm</keyword>
<keyword evidence="3" id="KW-0227">DNA damage</keyword>
<feature type="region of interest" description="Disordered" evidence="6">
    <location>
        <begin position="253"/>
        <end position="313"/>
    </location>
</feature>
<dbReference type="CDD" id="cd21502">
    <property type="entry name" value="vWA_BABAM1"/>
    <property type="match status" value="1"/>
</dbReference>
<dbReference type="GO" id="GO:0045739">
    <property type="term" value="P:positive regulation of DNA repair"/>
    <property type="evidence" value="ECO:0007669"/>
    <property type="project" value="InterPro"/>
</dbReference>
<comment type="subcellular location">
    <subcellularLocation>
        <location evidence="1">Nucleus</location>
    </subcellularLocation>
</comment>
<evidence type="ECO:0000313" key="8">
    <source>
        <dbReference type="Proteomes" id="UP000650467"/>
    </source>
</evidence>
<name>A0A835VVR8_CHLIN</name>
<gene>
    <name evidence="7" type="ORF">HXX76_012500</name>
</gene>
<organism evidence="7 8">
    <name type="scientific">Chlamydomonas incerta</name>
    <dbReference type="NCBI Taxonomy" id="51695"/>
    <lineage>
        <taxon>Eukaryota</taxon>
        <taxon>Viridiplantae</taxon>
        <taxon>Chlorophyta</taxon>
        <taxon>core chlorophytes</taxon>
        <taxon>Chlorophyceae</taxon>
        <taxon>CS clade</taxon>
        <taxon>Chlamydomonadales</taxon>
        <taxon>Chlamydomonadaceae</taxon>
        <taxon>Chlamydomonas</taxon>
    </lineage>
</organism>
<dbReference type="PRINTS" id="PR01217">
    <property type="entry name" value="PRICHEXTENSN"/>
</dbReference>
<evidence type="ECO:0000256" key="5">
    <source>
        <dbReference type="ARBA" id="ARBA00023242"/>
    </source>
</evidence>
<feature type="compositionally biased region" description="Pro residues" evidence="6">
    <location>
        <begin position="437"/>
        <end position="448"/>
    </location>
</feature>
<comment type="caution">
    <text evidence="7">The sequence shown here is derived from an EMBL/GenBank/DDBJ whole genome shotgun (WGS) entry which is preliminary data.</text>
</comment>
<dbReference type="InterPro" id="IPR026126">
    <property type="entry name" value="BABAM1"/>
</dbReference>
<feature type="compositionally biased region" description="Pro residues" evidence="6">
    <location>
        <begin position="331"/>
        <end position="365"/>
    </location>
</feature>
<proteinExistence type="predicted"/>
<protein>
    <submittedName>
        <fullName evidence="7">Uncharacterized protein</fullName>
    </submittedName>
</protein>